<reference evidence="2" key="1">
    <citation type="submission" date="2025-08" db="UniProtKB">
        <authorList>
            <consortium name="Ensembl"/>
        </authorList>
    </citation>
    <scope>IDENTIFICATION</scope>
</reference>
<reference evidence="2" key="2">
    <citation type="submission" date="2025-09" db="UniProtKB">
        <authorList>
            <consortium name="Ensembl"/>
        </authorList>
    </citation>
    <scope>IDENTIFICATION</scope>
</reference>
<proteinExistence type="predicted"/>
<dbReference type="Ensembl" id="ENSNMLT00000002093.1">
    <property type="protein sequence ID" value="ENSNMLP00000001804.1"/>
    <property type="gene ID" value="ENSNMLG00000001354.1"/>
</dbReference>
<dbReference type="AlphaFoldDB" id="A0A8C6WEW0"/>
<accession>A0A8C6WEW0</accession>
<dbReference type="CDD" id="cd18361">
    <property type="entry name" value="BTB_POZ_KCTD1-like"/>
    <property type="match status" value="1"/>
</dbReference>
<dbReference type="GO" id="GO:0051260">
    <property type="term" value="P:protein homooligomerization"/>
    <property type="evidence" value="ECO:0007669"/>
    <property type="project" value="InterPro"/>
</dbReference>
<dbReference type="Pfam" id="PF02214">
    <property type="entry name" value="BTB_2"/>
    <property type="match status" value="1"/>
</dbReference>
<feature type="domain" description="BTB" evidence="1">
    <location>
        <begin position="49"/>
        <end position="151"/>
    </location>
</feature>
<dbReference type="PANTHER" id="PTHR14499">
    <property type="entry name" value="POTASSIUM CHANNEL TETRAMERIZATION DOMAIN-CONTAINING"/>
    <property type="match status" value="1"/>
</dbReference>
<name>A0A8C6WEW0_9GOBI</name>
<evidence type="ECO:0000313" key="3">
    <source>
        <dbReference type="Proteomes" id="UP000694523"/>
    </source>
</evidence>
<dbReference type="InterPro" id="IPR003131">
    <property type="entry name" value="T1-type_BTB"/>
</dbReference>
<dbReference type="GO" id="GO:0060070">
    <property type="term" value="P:canonical Wnt signaling pathway"/>
    <property type="evidence" value="ECO:0007669"/>
    <property type="project" value="UniProtKB-ARBA"/>
</dbReference>
<protein>
    <recommendedName>
        <fullName evidence="1">BTB domain-containing protein</fullName>
    </recommendedName>
</protein>
<dbReference type="GO" id="GO:0005634">
    <property type="term" value="C:nucleus"/>
    <property type="evidence" value="ECO:0007669"/>
    <property type="project" value="TreeGrafter"/>
</dbReference>
<dbReference type="SMART" id="SM00225">
    <property type="entry name" value="BTB"/>
    <property type="match status" value="1"/>
</dbReference>
<dbReference type="SUPFAM" id="SSF54695">
    <property type="entry name" value="POZ domain"/>
    <property type="match status" value="1"/>
</dbReference>
<evidence type="ECO:0000259" key="1">
    <source>
        <dbReference type="SMART" id="SM00225"/>
    </source>
</evidence>
<keyword evidence="3" id="KW-1185">Reference proteome</keyword>
<dbReference type="GO" id="GO:0014033">
    <property type="term" value="P:neural crest cell differentiation"/>
    <property type="evidence" value="ECO:0007669"/>
    <property type="project" value="UniProtKB-ARBA"/>
</dbReference>
<dbReference type="Pfam" id="PF20871">
    <property type="entry name" value="KCTD1-15_CTD"/>
    <property type="match status" value="1"/>
</dbReference>
<sequence length="268" mass="29853">MSHRCALPQDQSPHSHSPRCYGNGLTWRLLGLSGPAGIPTPAKLSKTNAPVHIDVGGHMYTSSLATLTKYPDSRIGRLFDGTEPIVLDSLKQHYFIDRDGPMFRYILNFLRTSRLLLPEDFKEFSLLYEEARFFELAPLQAELDQWKAQRQDAPRCVDCALVQVCPGLGERVSVSAQRAVMEEAFPELQDALRSAPNAPTWKHSPTHAVRFPLSAYCQLTSVQVQTPSGFRICASCGGGVDSSQFSEYVLRRDGHDGLHIITVKQEPD</sequence>
<dbReference type="InterPro" id="IPR000210">
    <property type="entry name" value="BTB/POZ_dom"/>
</dbReference>
<dbReference type="Gene3D" id="3.30.710.10">
    <property type="entry name" value="Potassium Channel Kv1.1, Chain A"/>
    <property type="match status" value="1"/>
</dbReference>
<dbReference type="InterPro" id="IPR011333">
    <property type="entry name" value="SKP1/BTB/POZ_sf"/>
</dbReference>
<organism evidence="2 3">
    <name type="scientific">Neogobius melanostomus</name>
    <name type="common">round goby</name>
    <dbReference type="NCBI Taxonomy" id="47308"/>
    <lineage>
        <taxon>Eukaryota</taxon>
        <taxon>Metazoa</taxon>
        <taxon>Chordata</taxon>
        <taxon>Craniata</taxon>
        <taxon>Vertebrata</taxon>
        <taxon>Euteleostomi</taxon>
        <taxon>Actinopterygii</taxon>
        <taxon>Neopterygii</taxon>
        <taxon>Teleostei</taxon>
        <taxon>Neoteleostei</taxon>
        <taxon>Acanthomorphata</taxon>
        <taxon>Gobiaria</taxon>
        <taxon>Gobiiformes</taxon>
        <taxon>Gobioidei</taxon>
        <taxon>Gobiidae</taxon>
        <taxon>Benthophilinae</taxon>
        <taxon>Neogobiini</taxon>
        <taxon>Neogobius</taxon>
    </lineage>
</organism>
<dbReference type="PANTHER" id="PTHR14499:SF65">
    <property type="entry name" value="BTB_POZ DOMAIN-CONTAINING PROTEIN KCTD1"/>
    <property type="match status" value="1"/>
</dbReference>
<evidence type="ECO:0000313" key="2">
    <source>
        <dbReference type="Ensembl" id="ENSNMLP00000001804.1"/>
    </source>
</evidence>
<dbReference type="Proteomes" id="UP000694523">
    <property type="component" value="Unplaced"/>
</dbReference>
<dbReference type="GO" id="GO:0060037">
    <property type="term" value="P:pharyngeal system development"/>
    <property type="evidence" value="ECO:0007669"/>
    <property type="project" value="UniProtKB-ARBA"/>
</dbReference>
<dbReference type="GO" id="GO:0003714">
    <property type="term" value="F:transcription corepressor activity"/>
    <property type="evidence" value="ECO:0007669"/>
    <property type="project" value="TreeGrafter"/>
</dbReference>
<dbReference type="InterPro" id="IPR048595">
    <property type="entry name" value="KCTD1-15-like_C"/>
</dbReference>